<keyword evidence="10" id="KW-1185">Reference proteome</keyword>
<dbReference type="InterPro" id="IPR036543">
    <property type="entry name" value="Guanylate-bd_C_sf"/>
</dbReference>
<proteinExistence type="inferred from homology"/>
<dbReference type="Pfam" id="PF02263">
    <property type="entry name" value="GBP"/>
    <property type="match status" value="1"/>
</dbReference>
<evidence type="ECO:0000259" key="8">
    <source>
        <dbReference type="PROSITE" id="PS51715"/>
    </source>
</evidence>
<organism evidence="9 10">
    <name type="scientific">Hemibagrus wyckioides</name>
    <dbReference type="NCBI Taxonomy" id="337641"/>
    <lineage>
        <taxon>Eukaryota</taxon>
        <taxon>Metazoa</taxon>
        <taxon>Chordata</taxon>
        <taxon>Craniata</taxon>
        <taxon>Vertebrata</taxon>
        <taxon>Euteleostomi</taxon>
        <taxon>Actinopterygii</taxon>
        <taxon>Neopterygii</taxon>
        <taxon>Teleostei</taxon>
        <taxon>Ostariophysi</taxon>
        <taxon>Siluriformes</taxon>
        <taxon>Bagridae</taxon>
        <taxon>Hemibagrus</taxon>
    </lineage>
</organism>
<dbReference type="InterPro" id="IPR037684">
    <property type="entry name" value="GBP_C"/>
</dbReference>
<keyword evidence="7" id="KW-0175">Coiled coil</keyword>
<dbReference type="Gene3D" id="3.40.50.300">
    <property type="entry name" value="P-loop containing nucleotide triphosphate hydrolases"/>
    <property type="match status" value="1"/>
</dbReference>
<dbReference type="OrthoDB" id="2135133at2759"/>
<evidence type="ECO:0000256" key="1">
    <source>
        <dbReference type="ARBA" id="ARBA00022588"/>
    </source>
</evidence>
<keyword evidence="3" id="KW-0378">Hydrolase</keyword>
<keyword evidence="5" id="KW-0342">GTP-binding</keyword>
<dbReference type="FunFam" id="3.40.50.300:FF:002830">
    <property type="entry name" value="Guanylate-binding protein 2"/>
    <property type="match status" value="1"/>
</dbReference>
<comment type="caution">
    <text evidence="9">The sequence shown here is derived from an EMBL/GenBank/DDBJ whole genome shotgun (WGS) entry which is preliminary data.</text>
</comment>
<feature type="coiled-coil region" evidence="7">
    <location>
        <begin position="507"/>
        <end position="614"/>
    </location>
</feature>
<sequence length="653" mass="74112">MTLGLSLSLSLAGREHYLIIMFRKPVLSAKMFKAMEAPVCLISSDAKGQLCVMKEAKEILDGITQPVVVVSVVGLYRTGKSYLMNRLAGEQTGFALGSTIESKTKGIWMWCVPHPIKDGHTLVLLDTEGLGDVHKGDEKHDTWIFCLALLLSSTLVYNSLGVIDNNALEKLHYVTELTEHIRVKAQAGGDHDDSAEFMRVFPSFIWSVRDFTLKLERDGKAITADEYLESALELKLGNSPKIEKFNMPRRCLRQFFAERRCFVFPRPAGDDDLSRMEELSERDLNPQFLQRADEFCNYVFSNAKPKTLTGGRTLIGSALASLAEVYVGAIRNGEVPCLENAVMTLAQIQNERAVEQALQVYQSKVFELLCFPLNPSELSDIHRKAETAAINAFISTSFNDTEQKSQLKLMEEIQTLFQDLCVQNQEECLNVCKRELTQIFSPLDEAISDGSFMCPGGYGKYRDKLQSFTNEYKARTHKQMMSEEVLSEYLKEKDLFGQTVLLADQCLTEAEQNKEVERLHKELLEQKNKSLEEMKHLQEQAFQDQKRTYEQHMTQLLERMEQERERAREDNERVLEAKLKEQKALLDEGFKDQADQMSREIHNLKGEMKTEDESKRSTLSKVVDGVGMAASLFLPGIIPKAAGFAASYLSRYF</sequence>
<dbReference type="InterPro" id="IPR030386">
    <property type="entry name" value="G_GB1_RHD3_dom"/>
</dbReference>
<name>A0A9D3NEB1_9TELE</name>
<evidence type="ECO:0000256" key="4">
    <source>
        <dbReference type="ARBA" id="ARBA00022859"/>
    </source>
</evidence>
<evidence type="ECO:0000313" key="10">
    <source>
        <dbReference type="Proteomes" id="UP000824219"/>
    </source>
</evidence>
<dbReference type="AlphaFoldDB" id="A0A9D3NEB1"/>
<dbReference type="CDD" id="cd01851">
    <property type="entry name" value="GBP"/>
    <property type="match status" value="1"/>
</dbReference>
<gene>
    <name evidence="9" type="ORF">KOW79_016866</name>
</gene>
<evidence type="ECO:0000256" key="7">
    <source>
        <dbReference type="SAM" id="Coils"/>
    </source>
</evidence>
<dbReference type="InterPro" id="IPR027417">
    <property type="entry name" value="P-loop_NTPase"/>
</dbReference>
<dbReference type="PANTHER" id="PTHR10751">
    <property type="entry name" value="GUANYLATE BINDING PROTEIN"/>
    <property type="match status" value="1"/>
</dbReference>
<dbReference type="SUPFAM" id="SSF48340">
    <property type="entry name" value="Interferon-induced guanylate-binding protein 1 (GBP1), C-terminal domain"/>
    <property type="match status" value="1"/>
</dbReference>
<dbReference type="SUPFAM" id="SSF52540">
    <property type="entry name" value="P-loop containing nucleoside triphosphate hydrolases"/>
    <property type="match status" value="1"/>
</dbReference>
<evidence type="ECO:0000313" key="9">
    <source>
        <dbReference type="EMBL" id="KAG7319723.1"/>
    </source>
</evidence>
<keyword evidence="4" id="KW-0391">Immunity</keyword>
<keyword evidence="2" id="KW-0547">Nucleotide-binding</keyword>
<keyword evidence="1" id="KW-0399">Innate immunity</keyword>
<dbReference type="EMBL" id="JAHKSW010000020">
    <property type="protein sequence ID" value="KAG7319723.1"/>
    <property type="molecule type" value="Genomic_DNA"/>
</dbReference>
<evidence type="ECO:0000256" key="2">
    <source>
        <dbReference type="ARBA" id="ARBA00022741"/>
    </source>
</evidence>
<dbReference type="InterPro" id="IPR003191">
    <property type="entry name" value="Guanylate-bd/ATL_C"/>
</dbReference>
<dbReference type="GO" id="GO:0003924">
    <property type="term" value="F:GTPase activity"/>
    <property type="evidence" value="ECO:0007669"/>
    <property type="project" value="InterPro"/>
</dbReference>
<dbReference type="PROSITE" id="PS51715">
    <property type="entry name" value="G_GB1_RHD3"/>
    <property type="match status" value="1"/>
</dbReference>
<dbReference type="Proteomes" id="UP000824219">
    <property type="component" value="Linkage Group LG20"/>
</dbReference>
<dbReference type="Gene3D" id="1.20.1000.10">
    <property type="entry name" value="Guanylate-binding protein, C-terminal domain"/>
    <property type="match status" value="1"/>
</dbReference>
<evidence type="ECO:0000256" key="6">
    <source>
        <dbReference type="PROSITE-ProRule" id="PRU01052"/>
    </source>
</evidence>
<comment type="similarity">
    <text evidence="6">Belongs to the TRAFAC class dynamin-like GTPase superfamily. GB1/RHD3 GTPase family.</text>
</comment>
<evidence type="ECO:0000256" key="3">
    <source>
        <dbReference type="ARBA" id="ARBA00022801"/>
    </source>
</evidence>
<dbReference type="GO" id="GO:0005525">
    <property type="term" value="F:GTP binding"/>
    <property type="evidence" value="ECO:0007669"/>
    <property type="project" value="UniProtKB-KW"/>
</dbReference>
<dbReference type="CDD" id="cd16269">
    <property type="entry name" value="GBP_C"/>
    <property type="match status" value="1"/>
</dbReference>
<reference evidence="9 10" key="1">
    <citation type="submission" date="2021-06" db="EMBL/GenBank/DDBJ databases">
        <title>Chromosome-level genome assembly of the red-tail catfish (Hemibagrus wyckioides).</title>
        <authorList>
            <person name="Shao F."/>
        </authorList>
    </citation>
    <scope>NUCLEOTIDE SEQUENCE [LARGE SCALE GENOMIC DNA]</scope>
    <source>
        <strain evidence="9">EC202008001</strain>
        <tissue evidence="9">Blood</tissue>
    </source>
</reference>
<dbReference type="GO" id="GO:0045087">
    <property type="term" value="P:innate immune response"/>
    <property type="evidence" value="ECO:0007669"/>
    <property type="project" value="UniProtKB-KW"/>
</dbReference>
<protein>
    <recommendedName>
        <fullName evidence="8">GB1/RHD3-type G domain-containing protein</fullName>
    </recommendedName>
</protein>
<dbReference type="Pfam" id="PF02841">
    <property type="entry name" value="GBP_C"/>
    <property type="match status" value="1"/>
</dbReference>
<accession>A0A9D3NEB1</accession>
<feature type="domain" description="GB1/RHD3-type G" evidence="8">
    <location>
        <begin position="64"/>
        <end position="304"/>
    </location>
</feature>
<evidence type="ECO:0000256" key="5">
    <source>
        <dbReference type="ARBA" id="ARBA00023134"/>
    </source>
</evidence>
<dbReference type="InterPro" id="IPR015894">
    <property type="entry name" value="Guanylate-bd_N"/>
</dbReference>